<evidence type="ECO:0000313" key="6">
    <source>
        <dbReference type="Proteomes" id="UP000273536"/>
    </source>
</evidence>
<dbReference type="Proteomes" id="UP000272471">
    <property type="component" value="Unassembled WGS sequence"/>
</dbReference>
<evidence type="ECO:0000313" key="5">
    <source>
        <dbReference type="Proteomes" id="UP000272471"/>
    </source>
</evidence>
<evidence type="ECO:0000313" key="2">
    <source>
        <dbReference type="EMBL" id="RMO37633.1"/>
    </source>
</evidence>
<reference evidence="1 4" key="1">
    <citation type="submission" date="2015-07" db="EMBL/GenBank/DDBJ databases">
        <authorList>
            <person name="O'Brien H.E."/>
            <person name="Thakur S."/>
            <person name="Gong Y."/>
            <person name="Wang P.W."/>
            <person name="Guttman D.S."/>
        </authorList>
    </citation>
    <scope>NUCLEOTIDE SEQUENCE [LARGE SCALE GENOMIC DNA]</scope>
    <source>
        <strain evidence="1 4">BR1</strain>
    </source>
</reference>
<dbReference type="EMBL" id="LGLO01000076">
    <property type="protein sequence ID" value="KPC42060.1"/>
    <property type="molecule type" value="Genomic_DNA"/>
</dbReference>
<comment type="caution">
    <text evidence="3">The sequence shown here is derived from an EMBL/GenBank/DDBJ whole genome shotgun (WGS) entry which is preliminary data.</text>
</comment>
<accession>A0A0P9RCC9</accession>
<dbReference type="Proteomes" id="UP000273536">
    <property type="component" value="Unassembled WGS sequence"/>
</dbReference>
<dbReference type="AlphaFoldDB" id="A0A0P9RCC9"/>
<dbReference type="EMBL" id="RBPS01000138">
    <property type="protein sequence ID" value="RMO37633.1"/>
    <property type="molecule type" value="Genomic_DNA"/>
</dbReference>
<sequence>MISFKILPDHILFRFDWQNMQKYRDMELPRPPLASIESLQVVCAETVRACQSYARLTGTSRANALKRMFIFAKAEGKAIPASGSPDWKVFVQEHYIYHLSHPEKTTQEGDKDLETIRSEWRQIVYLYKSFKQQKVIPLDTTIPTIKQPQIPDDDRSAEILDSVEERLWPLEDANHLWPKTYLIDKSLTVSTDKFLAKLQSDVEHRTQSILAACESYWDRVVICQRIGEDLIKSIPVEEIERVLSSGNFYVNHRYIADAYRPDGAAWFLAMIEHFFLRTGELRAISYTAMKAIPFFKPFCGNSYMRARMDQELRRIAGSYAAPGEDITETLIRLLGYVSARDCGAAAAILTAENPKFNPHALRSAAYLSDDDKPLHHWDSNLGCLKWGVSKPRAKARKVSALSPRSFKIYTELVKATMKARIRLILSGDNNYRKLFLTTSYKWVGLSSSLDQILTTKVGICLYEVIENELIAGGVSRKVFTLKRIRGTQALISFLKEGTYQAAANTLGNSIAVIIVRYIPKWLKQRWNVRILRTFQTKLIVLATKGTPWHVAATDFLTDKDLFDFIIRQATEIDLASDPVSVDLKRYASELTEDAAEYLVNRLIKHNVILKLDVTSLAAIFLFAERRANSPIKYYVDDASGIDENSIITLSHLLHCAYDISKDPKATGAVLTSIAGLSIPQFQAVYVEALEVKATLDNQVEKINTMVS</sequence>
<dbReference type="EMBL" id="RBQX01000027">
    <property type="protein sequence ID" value="RMQ21395.1"/>
    <property type="molecule type" value="Genomic_DNA"/>
</dbReference>
<evidence type="ECO:0000313" key="4">
    <source>
        <dbReference type="Proteomes" id="UP000037836"/>
    </source>
</evidence>
<gene>
    <name evidence="1" type="ORF">AC496_1623</name>
    <name evidence="3" type="ORF">ALQ11_03042</name>
    <name evidence="2" type="ORF">ALQ42_02929</name>
</gene>
<evidence type="ECO:0000313" key="3">
    <source>
        <dbReference type="EMBL" id="RMQ21395.1"/>
    </source>
</evidence>
<evidence type="ECO:0000313" key="1">
    <source>
        <dbReference type="EMBL" id="KPC42060.1"/>
    </source>
</evidence>
<reference evidence="1 4" key="2">
    <citation type="submission" date="2015-10" db="EMBL/GenBank/DDBJ databases">
        <title>Comparative genomics and high-throughput reverse genetic screens identify a new phytobacterial MAMP and an Arabidopsis receptor required for immune elicitation.</title>
        <authorList>
            <person name="Mott G.A."/>
            <person name="Thakur S."/>
            <person name="Wang P.W."/>
            <person name="Desveaux D."/>
            <person name="Guttman D.S."/>
        </authorList>
    </citation>
    <scope>NUCLEOTIDE SEQUENCE [LARGE SCALE GENOMIC DNA]</scope>
    <source>
        <strain evidence="1 4">BR1</strain>
    </source>
</reference>
<dbReference type="RefSeq" id="WP_004665137.1">
    <property type="nucleotide sequence ID" value="NZ_LGLL01000048.1"/>
</dbReference>
<organism evidence="3 5">
    <name type="scientific">Pseudomonas savastanoi pv. glycinea</name>
    <name type="common">Pseudomonas syringae pv. glycinea</name>
    <dbReference type="NCBI Taxonomy" id="318"/>
    <lineage>
        <taxon>Bacteria</taxon>
        <taxon>Pseudomonadati</taxon>
        <taxon>Pseudomonadota</taxon>
        <taxon>Gammaproteobacteria</taxon>
        <taxon>Pseudomonadales</taxon>
        <taxon>Pseudomonadaceae</taxon>
        <taxon>Pseudomonas</taxon>
    </lineage>
</organism>
<dbReference type="Proteomes" id="UP000037836">
    <property type="component" value="Unassembled WGS sequence"/>
</dbReference>
<reference evidence="5 6" key="3">
    <citation type="submission" date="2018-08" db="EMBL/GenBank/DDBJ databases">
        <title>Recombination of ecologically and evolutionarily significant loci maintains genetic cohesion in the Pseudomonas syringae species complex.</title>
        <authorList>
            <person name="Dillon M."/>
            <person name="Thakur S."/>
            <person name="Almeida R.N.D."/>
            <person name="Weir B.S."/>
            <person name="Guttman D.S."/>
        </authorList>
    </citation>
    <scope>NUCLEOTIDE SEQUENCE [LARGE SCALE GENOMIC DNA]</scope>
    <source>
        <strain evidence="3 5">ICMP 4182</strain>
        <strain evidence="2 6">ICMP 6372</strain>
    </source>
</reference>
<proteinExistence type="predicted"/>
<name>A0A0P9RCC9_PSESG</name>
<protein>
    <submittedName>
        <fullName evidence="3">Uncharacterized protein</fullName>
    </submittedName>
</protein>
<keyword evidence="4" id="KW-1185">Reference proteome</keyword>